<evidence type="ECO:0008006" key="3">
    <source>
        <dbReference type="Google" id="ProtNLM"/>
    </source>
</evidence>
<dbReference type="AlphaFoldDB" id="A0A7X0YJY6"/>
<gene>
    <name evidence="1" type="ORF">HCB06_03550</name>
</gene>
<sequence>MNSPMTEFLSDLKKRLLPLNVPVYFSLPELDVQEPFLVIGGHLDDDSKTAKIGAAIVDTDLQIDLFYPLDDRAAHEDMIYQVKSRIGRRKSITSNTVTDRTGARHVYHTIFTINEIVI</sequence>
<comment type="caution">
    <text evidence="1">The sequence shown here is derived from an EMBL/GenBank/DDBJ whole genome shotgun (WGS) entry which is preliminary data.</text>
</comment>
<proteinExistence type="predicted"/>
<evidence type="ECO:0000313" key="1">
    <source>
        <dbReference type="EMBL" id="MBC2115685.1"/>
    </source>
</evidence>
<name>A0A7X0YJY6_9LIST</name>
<dbReference type="Proteomes" id="UP000529446">
    <property type="component" value="Unassembled WGS sequence"/>
</dbReference>
<evidence type="ECO:0000313" key="2">
    <source>
        <dbReference type="Proteomes" id="UP000529446"/>
    </source>
</evidence>
<dbReference type="RefSeq" id="WP_185535083.1">
    <property type="nucleotide sequence ID" value="NZ_JAARXI010000002.1"/>
</dbReference>
<accession>A0A7X0YJY6</accession>
<organism evidence="1 2">
    <name type="scientific">Listeria booriae</name>
    <dbReference type="NCBI Taxonomy" id="1552123"/>
    <lineage>
        <taxon>Bacteria</taxon>
        <taxon>Bacillati</taxon>
        <taxon>Bacillota</taxon>
        <taxon>Bacilli</taxon>
        <taxon>Bacillales</taxon>
        <taxon>Listeriaceae</taxon>
        <taxon>Listeria</taxon>
    </lineage>
</organism>
<protein>
    <recommendedName>
        <fullName evidence="3">Phage protein</fullName>
    </recommendedName>
</protein>
<reference evidence="1 2" key="1">
    <citation type="submission" date="2020-03" db="EMBL/GenBank/DDBJ databases">
        <title>Soil Listeria distribution.</title>
        <authorList>
            <person name="Liao J."/>
            <person name="Wiedmann M."/>
        </authorList>
    </citation>
    <scope>NUCLEOTIDE SEQUENCE [LARGE SCALE GENOMIC DNA]</scope>
    <source>
        <strain evidence="1 2">FSL L7-0360</strain>
    </source>
</reference>
<dbReference type="EMBL" id="JAARXI010000002">
    <property type="protein sequence ID" value="MBC2115685.1"/>
    <property type="molecule type" value="Genomic_DNA"/>
</dbReference>